<organism evidence="3 4">
    <name type="scientific">Aureitalea marina</name>
    <dbReference type="NCBI Taxonomy" id="930804"/>
    <lineage>
        <taxon>Bacteria</taxon>
        <taxon>Pseudomonadati</taxon>
        <taxon>Bacteroidota</taxon>
        <taxon>Flavobacteriia</taxon>
        <taxon>Flavobacteriales</taxon>
        <taxon>Flavobacteriaceae</taxon>
        <taxon>Aureitalea</taxon>
    </lineage>
</organism>
<evidence type="ECO:0000259" key="1">
    <source>
        <dbReference type="Pfam" id="PF00534"/>
    </source>
</evidence>
<evidence type="ECO:0000313" key="3">
    <source>
        <dbReference type="EMBL" id="PQB03892.1"/>
    </source>
</evidence>
<dbReference type="SUPFAM" id="SSF53756">
    <property type="entry name" value="UDP-Glycosyltransferase/glycogen phosphorylase"/>
    <property type="match status" value="1"/>
</dbReference>
<proteinExistence type="predicted"/>
<gene>
    <name evidence="3" type="ORF">BST85_02450</name>
</gene>
<feature type="domain" description="Glycosyl transferase family 1" evidence="1">
    <location>
        <begin position="184"/>
        <end position="351"/>
    </location>
</feature>
<dbReference type="Gene3D" id="3.40.50.2000">
    <property type="entry name" value="Glycogen Phosphorylase B"/>
    <property type="match status" value="2"/>
</dbReference>
<dbReference type="Proteomes" id="UP000239800">
    <property type="component" value="Unassembled WGS sequence"/>
</dbReference>
<dbReference type="RefSeq" id="WP_104811813.1">
    <property type="nucleotide sequence ID" value="NZ_MQUB01000001.1"/>
</dbReference>
<dbReference type="EMBL" id="MQUB01000001">
    <property type="protein sequence ID" value="PQB03892.1"/>
    <property type="molecule type" value="Genomic_DNA"/>
</dbReference>
<dbReference type="GO" id="GO:0016757">
    <property type="term" value="F:glycosyltransferase activity"/>
    <property type="evidence" value="ECO:0007669"/>
    <property type="project" value="InterPro"/>
</dbReference>
<evidence type="ECO:0008006" key="5">
    <source>
        <dbReference type="Google" id="ProtNLM"/>
    </source>
</evidence>
<name>A0A2S7KMR1_9FLAO</name>
<evidence type="ECO:0000313" key="4">
    <source>
        <dbReference type="Proteomes" id="UP000239800"/>
    </source>
</evidence>
<comment type="caution">
    <text evidence="3">The sequence shown here is derived from an EMBL/GenBank/DDBJ whole genome shotgun (WGS) entry which is preliminary data.</text>
</comment>
<sequence>MRIVFLSHEYPLWASGGVGTFLQTFGRSLVANGHEAIVLGPGKDQEEVILDDQGVQLIRLPRNRSRMPDFIHNARLINKRLEQIHKKTNIDIIESAELGLAFIKSSHPAKKNIRLHGGHHFFAEAEQRGINWKKGWMEKRSFAKTDGFIAVSEYVKQHTAKYLNYHNRPIEVIPSAIDTSIEIPTVQVKTNSVLFAGTVCQKKGVKELIEAIQIVAEEFPEIQLNCYGRDWFYADGRSYMDEMRSVFSESQMARVHFHGQVNREELNEHYAAASVCVFPSRMETQGLVSLEAMLLEKPVVFSKYGPGPETINHGVDGLLCDVYEPEDIARQILFYINNPEEAKAHGKRARQAVLQRYDPRKILDQNLEFYNSLLS</sequence>
<dbReference type="Pfam" id="PF13439">
    <property type="entry name" value="Glyco_transf_4"/>
    <property type="match status" value="1"/>
</dbReference>
<accession>A0A2S7KMR1</accession>
<evidence type="ECO:0000259" key="2">
    <source>
        <dbReference type="Pfam" id="PF13439"/>
    </source>
</evidence>
<dbReference type="Pfam" id="PF00534">
    <property type="entry name" value="Glycos_transf_1"/>
    <property type="match status" value="1"/>
</dbReference>
<dbReference type="InterPro" id="IPR001296">
    <property type="entry name" value="Glyco_trans_1"/>
</dbReference>
<reference evidence="3 4" key="1">
    <citation type="submission" date="2016-11" db="EMBL/GenBank/DDBJ databases">
        <title>Trade-off between light-utilization and light-protection in marine flavobacteria.</title>
        <authorList>
            <person name="Kumagai Y."/>
        </authorList>
    </citation>
    <scope>NUCLEOTIDE SEQUENCE [LARGE SCALE GENOMIC DNA]</scope>
    <source>
        <strain evidence="3 4">NBRC 107741</strain>
    </source>
</reference>
<feature type="domain" description="Glycosyltransferase subfamily 4-like N-terminal" evidence="2">
    <location>
        <begin position="16"/>
        <end position="180"/>
    </location>
</feature>
<dbReference type="CDD" id="cd03801">
    <property type="entry name" value="GT4_PimA-like"/>
    <property type="match status" value="1"/>
</dbReference>
<dbReference type="PANTHER" id="PTHR12526">
    <property type="entry name" value="GLYCOSYLTRANSFERASE"/>
    <property type="match status" value="1"/>
</dbReference>
<dbReference type="OrthoDB" id="502646at2"/>
<keyword evidence="4" id="KW-1185">Reference proteome</keyword>
<dbReference type="PANTHER" id="PTHR12526:SF636">
    <property type="entry name" value="BLL3647 PROTEIN"/>
    <property type="match status" value="1"/>
</dbReference>
<dbReference type="AlphaFoldDB" id="A0A2S7KMR1"/>
<protein>
    <recommendedName>
        <fullName evidence="5">Glycosyl transferase family 1</fullName>
    </recommendedName>
</protein>
<dbReference type="InterPro" id="IPR028098">
    <property type="entry name" value="Glyco_trans_4-like_N"/>
</dbReference>